<evidence type="ECO:0000256" key="6">
    <source>
        <dbReference type="RuleBase" id="RU364082"/>
    </source>
</evidence>
<dbReference type="Proteomes" id="UP000295484">
    <property type="component" value="Unassembled WGS sequence"/>
</dbReference>
<dbReference type="PANTHER" id="PTHR10491">
    <property type="entry name" value="DTDP-4-DEHYDRORHAMNOSE REDUCTASE"/>
    <property type="match status" value="1"/>
</dbReference>
<comment type="caution">
    <text evidence="8">The sequence shown here is derived from an EMBL/GenBank/DDBJ whole genome shotgun (WGS) entry which is preliminary data.</text>
</comment>
<evidence type="ECO:0000259" key="7">
    <source>
        <dbReference type="Pfam" id="PF04321"/>
    </source>
</evidence>
<evidence type="ECO:0000313" key="8">
    <source>
        <dbReference type="EMBL" id="TDX21867.1"/>
    </source>
</evidence>
<sequence length="288" mass="30677">MRLLVFGRSGQVATELARHMPHGANLICFGREMADISVPGAIETALAKIEVDAVVNAAAYTAVDRAEEEEALATRVNGAAPGAMARICAQRDIPFVHISTDYVFDGRGNTPWAPSDPVAPLGAYGRSKLAGEEAVTAAGGRHAILRTSWVFSAHGQNFVKTMLRLAETRDRLTVVADQIGGPTPAAAIADAAFRLVQGLSRGGASGIYHFSGAPDTSWAGFAREIFAQARNPGGQAVEIEDIPSSAYPTPARRPLNSRLDCRALERDYGISRPDWLVGLKDVLKELDT</sequence>
<organism evidence="8 9">
    <name type="scientific">Rhodovulum visakhapatnamense</name>
    <dbReference type="NCBI Taxonomy" id="364297"/>
    <lineage>
        <taxon>Bacteria</taxon>
        <taxon>Pseudomonadati</taxon>
        <taxon>Pseudomonadota</taxon>
        <taxon>Alphaproteobacteria</taxon>
        <taxon>Rhodobacterales</taxon>
        <taxon>Paracoccaceae</taxon>
        <taxon>Rhodovulum</taxon>
    </lineage>
</organism>
<dbReference type="GO" id="GO:0005829">
    <property type="term" value="C:cytosol"/>
    <property type="evidence" value="ECO:0007669"/>
    <property type="project" value="TreeGrafter"/>
</dbReference>
<dbReference type="Pfam" id="PF04321">
    <property type="entry name" value="RmlD_sub_bind"/>
    <property type="match status" value="1"/>
</dbReference>
<dbReference type="InterPro" id="IPR005913">
    <property type="entry name" value="dTDP_dehydrorham_reduct"/>
</dbReference>
<dbReference type="PANTHER" id="PTHR10491:SF4">
    <property type="entry name" value="METHIONINE ADENOSYLTRANSFERASE 2 SUBUNIT BETA"/>
    <property type="match status" value="1"/>
</dbReference>
<dbReference type="NCBIfam" id="TIGR01214">
    <property type="entry name" value="rmlD"/>
    <property type="match status" value="1"/>
</dbReference>
<feature type="domain" description="RmlD-like substrate binding" evidence="7">
    <location>
        <begin position="1"/>
        <end position="286"/>
    </location>
</feature>
<comment type="function">
    <text evidence="6">Catalyzes the reduction of dTDP-6-deoxy-L-lyxo-4-hexulose to yield dTDP-L-rhamnose.</text>
</comment>
<dbReference type="Gene3D" id="3.90.25.10">
    <property type="entry name" value="UDP-galactose 4-epimerase, domain 1"/>
    <property type="match status" value="1"/>
</dbReference>
<dbReference type="SUPFAM" id="SSF51735">
    <property type="entry name" value="NAD(P)-binding Rossmann-fold domains"/>
    <property type="match status" value="1"/>
</dbReference>
<dbReference type="AlphaFoldDB" id="A0A4R8FGA0"/>
<dbReference type="CDD" id="cd05254">
    <property type="entry name" value="dTDP_HR_like_SDR_e"/>
    <property type="match status" value="1"/>
</dbReference>
<dbReference type="UniPathway" id="UPA00124"/>
<dbReference type="Gene3D" id="3.40.50.720">
    <property type="entry name" value="NAD(P)-binding Rossmann-like Domain"/>
    <property type="match status" value="1"/>
</dbReference>
<dbReference type="GO" id="GO:0019305">
    <property type="term" value="P:dTDP-rhamnose biosynthetic process"/>
    <property type="evidence" value="ECO:0007669"/>
    <property type="project" value="UniProtKB-UniPathway"/>
</dbReference>
<dbReference type="GO" id="GO:0008831">
    <property type="term" value="F:dTDP-4-dehydrorhamnose reductase activity"/>
    <property type="evidence" value="ECO:0007669"/>
    <property type="project" value="UniProtKB-EC"/>
</dbReference>
<keyword evidence="6" id="KW-0560">Oxidoreductase</keyword>
<evidence type="ECO:0000256" key="3">
    <source>
        <dbReference type="ARBA" id="ARBA00012929"/>
    </source>
</evidence>
<name>A0A4R8FGA0_9RHOB</name>
<comment type="cofactor">
    <cofactor evidence="6">
        <name>Mg(2+)</name>
        <dbReference type="ChEBI" id="CHEBI:18420"/>
    </cofactor>
    <text evidence="6">Binds 1 Mg(2+) ion per monomer.</text>
</comment>
<comment type="similarity">
    <text evidence="2 6">Belongs to the dTDP-4-dehydrorhamnose reductase family.</text>
</comment>
<proteinExistence type="inferred from homology"/>
<dbReference type="EMBL" id="SOEB01000035">
    <property type="protein sequence ID" value="TDX21867.1"/>
    <property type="molecule type" value="Genomic_DNA"/>
</dbReference>
<evidence type="ECO:0000256" key="1">
    <source>
        <dbReference type="ARBA" id="ARBA00004781"/>
    </source>
</evidence>
<dbReference type="InterPro" id="IPR029903">
    <property type="entry name" value="RmlD-like-bd"/>
</dbReference>
<keyword evidence="6" id="KW-0521">NADP</keyword>
<dbReference type="EC" id="1.1.1.133" evidence="3 6"/>
<comment type="catalytic activity">
    <reaction evidence="5 6">
        <text>dTDP-beta-L-rhamnose + NADP(+) = dTDP-4-dehydro-beta-L-rhamnose + NADPH + H(+)</text>
        <dbReference type="Rhea" id="RHEA:21796"/>
        <dbReference type="ChEBI" id="CHEBI:15378"/>
        <dbReference type="ChEBI" id="CHEBI:57510"/>
        <dbReference type="ChEBI" id="CHEBI:57783"/>
        <dbReference type="ChEBI" id="CHEBI:58349"/>
        <dbReference type="ChEBI" id="CHEBI:62830"/>
        <dbReference type="EC" id="1.1.1.133"/>
    </reaction>
</comment>
<comment type="pathway">
    <text evidence="1 6">Carbohydrate biosynthesis; dTDP-L-rhamnose biosynthesis.</text>
</comment>
<evidence type="ECO:0000256" key="5">
    <source>
        <dbReference type="ARBA" id="ARBA00048200"/>
    </source>
</evidence>
<evidence type="ECO:0000256" key="2">
    <source>
        <dbReference type="ARBA" id="ARBA00010944"/>
    </source>
</evidence>
<reference evidence="8 9" key="1">
    <citation type="submission" date="2019-03" db="EMBL/GenBank/DDBJ databases">
        <title>Genomic Encyclopedia of Type Strains, Phase IV (KMG-IV): sequencing the most valuable type-strain genomes for metagenomic binning, comparative biology and taxonomic classification.</title>
        <authorList>
            <person name="Goeker M."/>
        </authorList>
    </citation>
    <scope>NUCLEOTIDE SEQUENCE [LARGE SCALE GENOMIC DNA]</scope>
    <source>
        <strain evidence="8 9">JA181</strain>
    </source>
</reference>
<accession>A0A4R8FGA0</accession>
<evidence type="ECO:0000313" key="9">
    <source>
        <dbReference type="Proteomes" id="UP000295484"/>
    </source>
</evidence>
<protein>
    <recommendedName>
        <fullName evidence="4 6">dTDP-4-dehydrorhamnose reductase</fullName>
        <ecNumber evidence="3 6">1.1.1.133</ecNumber>
    </recommendedName>
</protein>
<evidence type="ECO:0000256" key="4">
    <source>
        <dbReference type="ARBA" id="ARBA00017099"/>
    </source>
</evidence>
<dbReference type="RefSeq" id="WP_134079487.1">
    <property type="nucleotide sequence ID" value="NZ_SOEB01000035.1"/>
</dbReference>
<gene>
    <name evidence="8" type="ORF">EV657_1353</name>
</gene>
<dbReference type="InterPro" id="IPR036291">
    <property type="entry name" value="NAD(P)-bd_dom_sf"/>
</dbReference>